<dbReference type="EMBL" id="SPLM01000112">
    <property type="protein sequence ID" value="TMW58119.1"/>
    <property type="molecule type" value="Genomic_DNA"/>
</dbReference>
<evidence type="ECO:0000313" key="2">
    <source>
        <dbReference type="EMBL" id="TMW58119.1"/>
    </source>
</evidence>
<accession>A0A8K1C7L4</accession>
<name>A0A8K1C7L4_PYTOL</name>
<organism evidence="2 3">
    <name type="scientific">Pythium oligandrum</name>
    <name type="common">Mycoparasitic fungus</name>
    <dbReference type="NCBI Taxonomy" id="41045"/>
    <lineage>
        <taxon>Eukaryota</taxon>
        <taxon>Sar</taxon>
        <taxon>Stramenopiles</taxon>
        <taxon>Oomycota</taxon>
        <taxon>Peronosporomycetes</taxon>
        <taxon>Pythiales</taxon>
        <taxon>Pythiaceae</taxon>
        <taxon>Pythium</taxon>
    </lineage>
</organism>
<proteinExistence type="predicted"/>
<evidence type="ECO:0000256" key="1">
    <source>
        <dbReference type="SAM" id="Phobius"/>
    </source>
</evidence>
<sequence>MRIVRVEGLPNVRRLGVQSPYCKWRLVGSDQREVASSRTMPGIKGGVSPQWETQSFWIVLSGCGGVSALNGLTLYFVVKTAGMLPKTSITIAEGSYRLHDVFKSDVGTDGKWEDMNLGLTAKEVHAGVLHFKMQHRHEQQLPPRKKLIHG</sequence>
<reference evidence="2" key="1">
    <citation type="submission" date="2019-03" db="EMBL/GenBank/DDBJ databases">
        <title>Long read genome sequence of the mycoparasitic Pythium oligandrum ATCC 38472 isolated from sugarbeet rhizosphere.</title>
        <authorList>
            <person name="Gaulin E."/>
        </authorList>
    </citation>
    <scope>NUCLEOTIDE SEQUENCE</scope>
    <source>
        <strain evidence="2">ATCC 38472_TT</strain>
    </source>
</reference>
<dbReference type="Gene3D" id="2.60.40.150">
    <property type="entry name" value="C2 domain"/>
    <property type="match status" value="1"/>
</dbReference>
<keyword evidence="1" id="KW-0812">Transmembrane</keyword>
<comment type="caution">
    <text evidence="2">The sequence shown here is derived from an EMBL/GenBank/DDBJ whole genome shotgun (WGS) entry which is preliminary data.</text>
</comment>
<keyword evidence="3" id="KW-1185">Reference proteome</keyword>
<dbReference type="SUPFAM" id="SSF49562">
    <property type="entry name" value="C2 domain (Calcium/lipid-binding domain, CaLB)"/>
    <property type="match status" value="1"/>
</dbReference>
<evidence type="ECO:0000313" key="3">
    <source>
        <dbReference type="Proteomes" id="UP000794436"/>
    </source>
</evidence>
<protein>
    <recommendedName>
        <fullName evidence="4">C2 domain-containing protein</fullName>
    </recommendedName>
</protein>
<dbReference type="InterPro" id="IPR035892">
    <property type="entry name" value="C2_domain_sf"/>
</dbReference>
<feature type="transmembrane region" description="Helical" evidence="1">
    <location>
        <begin position="56"/>
        <end position="78"/>
    </location>
</feature>
<evidence type="ECO:0008006" key="4">
    <source>
        <dbReference type="Google" id="ProtNLM"/>
    </source>
</evidence>
<dbReference type="AlphaFoldDB" id="A0A8K1C7L4"/>
<keyword evidence="1" id="KW-1133">Transmembrane helix</keyword>
<dbReference type="Proteomes" id="UP000794436">
    <property type="component" value="Unassembled WGS sequence"/>
</dbReference>
<keyword evidence="1" id="KW-0472">Membrane</keyword>
<gene>
    <name evidence="2" type="ORF">Poli38472_011707</name>
</gene>